<keyword evidence="2" id="KW-0472">Membrane</keyword>
<dbReference type="PANTHER" id="PTHR31389">
    <property type="entry name" value="LD39211P"/>
    <property type="match status" value="1"/>
</dbReference>
<evidence type="ECO:0000313" key="3">
    <source>
        <dbReference type="EMBL" id="CAL1538135.1"/>
    </source>
</evidence>
<keyword evidence="2" id="KW-1133">Transmembrane helix</keyword>
<name>A0AAV2I1B7_LYMST</name>
<dbReference type="AlphaFoldDB" id="A0AAV2I1B7"/>
<comment type="caution">
    <text evidence="3">The sequence shown here is derived from an EMBL/GenBank/DDBJ whole genome shotgun (WGS) entry which is preliminary data.</text>
</comment>
<feature type="region of interest" description="Disordered" evidence="1">
    <location>
        <begin position="45"/>
        <end position="65"/>
    </location>
</feature>
<accession>A0AAV2I1B7</accession>
<protein>
    <submittedName>
        <fullName evidence="3">Uncharacterized protein</fullName>
    </submittedName>
</protein>
<keyword evidence="4" id="KW-1185">Reference proteome</keyword>
<dbReference type="InterPro" id="IPR012444">
    <property type="entry name" value="DUF1647"/>
</dbReference>
<proteinExistence type="predicted"/>
<organism evidence="3 4">
    <name type="scientific">Lymnaea stagnalis</name>
    <name type="common">Great pond snail</name>
    <name type="synonym">Helix stagnalis</name>
    <dbReference type="NCBI Taxonomy" id="6523"/>
    <lineage>
        <taxon>Eukaryota</taxon>
        <taxon>Metazoa</taxon>
        <taxon>Spiralia</taxon>
        <taxon>Lophotrochozoa</taxon>
        <taxon>Mollusca</taxon>
        <taxon>Gastropoda</taxon>
        <taxon>Heterobranchia</taxon>
        <taxon>Euthyneura</taxon>
        <taxon>Panpulmonata</taxon>
        <taxon>Hygrophila</taxon>
        <taxon>Lymnaeoidea</taxon>
        <taxon>Lymnaeidae</taxon>
        <taxon>Lymnaea</taxon>
    </lineage>
</organism>
<dbReference type="Proteomes" id="UP001497497">
    <property type="component" value="Unassembled WGS sequence"/>
</dbReference>
<keyword evidence="2" id="KW-0812">Transmembrane</keyword>
<dbReference type="Pfam" id="PF07801">
    <property type="entry name" value="DUF1647"/>
    <property type="match status" value="1"/>
</dbReference>
<evidence type="ECO:0000256" key="1">
    <source>
        <dbReference type="SAM" id="MobiDB-lite"/>
    </source>
</evidence>
<dbReference type="PANTHER" id="PTHR31389:SF4">
    <property type="entry name" value="LD39211P"/>
    <property type="match status" value="1"/>
</dbReference>
<gene>
    <name evidence="3" type="ORF">GSLYS_00011956001</name>
</gene>
<reference evidence="3 4" key="1">
    <citation type="submission" date="2024-04" db="EMBL/GenBank/DDBJ databases">
        <authorList>
            <consortium name="Genoscope - CEA"/>
            <person name="William W."/>
        </authorList>
    </citation>
    <scope>NUCLEOTIDE SEQUENCE [LARGE SCALE GENOMIC DNA]</scope>
</reference>
<evidence type="ECO:0000313" key="4">
    <source>
        <dbReference type="Proteomes" id="UP001497497"/>
    </source>
</evidence>
<sequence length="408" mass="46783">MNLLAAWIRKGVCATLCRGLVLMLVALLLFLLWVWHSHAVSVSLSMPPRDSETPERNVTSTQRSSHDLLRYPLDFEELSGQLEQLLLRSSDVTNGNFTSPCRPDGDRLACRSNCSRPLNASPKLRLWDLATSAKLTLSDEQVDAILALTETLPTSDYIILSASSHDHYQEMQSMFYNLHTVFIPQSENVSLVLFDIGLTEEQRKMTEKNCRCQVLDFPFHKFPRHTAIRNCYSWKPLIILAALQRVRKVLIYQDSSIRWLRSGSELIRRAQDVGLQLLRNPRSVRITMQTLEKTFDYFEEKPCAFSGFPELHSGFSLFKPEAFAVDTILKPWARCALEASCMCPVFPKVVIGCPKTLKDHRCHRFDQSCLSIITGKLFNEHLYKFTVPSSRFIDIKRFADHPDYFNST</sequence>
<evidence type="ECO:0000256" key="2">
    <source>
        <dbReference type="SAM" id="Phobius"/>
    </source>
</evidence>
<dbReference type="EMBL" id="CAXITT010000287">
    <property type="protein sequence ID" value="CAL1538135.1"/>
    <property type="molecule type" value="Genomic_DNA"/>
</dbReference>
<feature type="transmembrane region" description="Helical" evidence="2">
    <location>
        <begin position="12"/>
        <end position="35"/>
    </location>
</feature>